<name>D2NPI0_ROTMD</name>
<keyword evidence="2" id="KW-1185">Reference proteome</keyword>
<reference evidence="2" key="1">
    <citation type="submission" date="2009-07" db="EMBL/GenBank/DDBJ databases">
        <title>Complete genome sequence of Rothia mucilaginosa DJ.</title>
        <authorList>
            <person name="Yamane K."/>
            <person name="Nambu T."/>
            <person name="Mashimo C."/>
            <person name="Sugimori C."/>
            <person name="Yamanaka T."/>
            <person name="Leung K."/>
            <person name="Fukushima H."/>
        </authorList>
    </citation>
    <scope>NUCLEOTIDE SEQUENCE [LARGE SCALE GENOMIC DNA]</scope>
    <source>
        <strain evidence="2">DY-18</strain>
    </source>
</reference>
<gene>
    <name evidence="1" type="ordered locus">RMDY18_17160</name>
</gene>
<dbReference type="EMBL" id="AP011540">
    <property type="protein sequence ID" value="BAI65548.1"/>
    <property type="molecule type" value="Genomic_DNA"/>
</dbReference>
<reference evidence="1 2" key="2">
    <citation type="journal article" date="2010" name="J Osaka Dent Univ">
        <title>Isolation and identification of Rothia mucilaginosa from persistent apical periodontitis lesions.</title>
        <authorList>
            <person name="Yamane K."/>
            <person name="Yoshida M."/>
            <person name="Fujihira T."/>
            <person name="Baba T."/>
            <person name="Tsuji N."/>
            <person name="Hayashi H."/>
            <person name="Sugimori C."/>
            <person name="Yamanaka T."/>
            <person name="Mashimo C."/>
            <person name="Nambu T."/>
            <person name="Kawai H."/>
            <person name="Fukushima H."/>
        </authorList>
    </citation>
    <scope>NUCLEOTIDE SEQUENCE [LARGE SCALE GENOMIC DNA]</scope>
    <source>
        <strain evidence="1 2">DY-18</strain>
    </source>
</reference>
<proteinExistence type="predicted"/>
<sequence>MTTENRLGTKIPDLPAGLGDTGQLATVCHLAEAHAGDTELLEGTAGAAVDLVAVTHANGGSVAGQLLQCHACCFALLGGSVLVDQGLLQRNTLLVVASDDDLALLIASDLGLLSHS</sequence>
<dbReference type="Proteomes" id="UP000001883">
    <property type="component" value="Chromosome"/>
</dbReference>
<accession>D2NPI0</accession>
<dbReference type="HOGENOM" id="CLU_2095044_0_0_11"/>
<reference evidence="1 2" key="3">
    <citation type="journal article" date="2010" name="Sequencing">
        <title>Complete Genome Sequence of Rothia mucilaginosa DY-18: A Clinical Isolate with Dense Meshwork-Like Structures from a Persistent Apical Periodontitis Lesion.</title>
        <authorList>
            <person name="Yamane K."/>
            <person name="Nambu T."/>
            <person name="Yamanaka T."/>
            <person name="Mashimo C."/>
            <person name="Sugimori C."/>
            <person name="Leung K.-P."/>
            <person name="Fukushima H."/>
        </authorList>
    </citation>
    <scope>NUCLEOTIDE SEQUENCE [LARGE SCALE GENOMIC DNA]</scope>
    <source>
        <strain evidence="1 2">DY-18</strain>
    </source>
</reference>
<dbReference type="KEGG" id="rmu:RMDY18_17160"/>
<organism evidence="1 2">
    <name type="scientific">Rothia mucilaginosa (strain DY-18)</name>
    <name type="common">Stomatococcus mucilaginosus</name>
    <dbReference type="NCBI Taxonomy" id="680646"/>
    <lineage>
        <taxon>Bacteria</taxon>
        <taxon>Bacillati</taxon>
        <taxon>Actinomycetota</taxon>
        <taxon>Actinomycetes</taxon>
        <taxon>Micrococcales</taxon>
        <taxon>Micrococcaceae</taxon>
        <taxon>Rothia</taxon>
    </lineage>
</organism>
<protein>
    <submittedName>
        <fullName evidence="1">Disulfide bond chaperone of the HSP33 family</fullName>
    </submittedName>
</protein>
<evidence type="ECO:0000313" key="2">
    <source>
        <dbReference type="Proteomes" id="UP000001883"/>
    </source>
</evidence>
<evidence type="ECO:0000313" key="1">
    <source>
        <dbReference type="EMBL" id="BAI65548.1"/>
    </source>
</evidence>
<dbReference type="AlphaFoldDB" id="D2NPI0"/>